<dbReference type="OrthoDB" id="191995at2759"/>
<dbReference type="PANTHER" id="PTHR22602">
    <property type="entry name" value="TRANSFERASE CAF17, MITOCHONDRIAL-RELATED"/>
    <property type="match status" value="1"/>
</dbReference>
<dbReference type="Proteomes" id="UP000662931">
    <property type="component" value="Chromosome 1"/>
</dbReference>
<protein>
    <recommendedName>
        <fullName evidence="5">Transferase CAF17, mitochondrial</fullName>
    </recommendedName>
</protein>
<dbReference type="KEGG" id="bnn:FOA43_000060"/>
<dbReference type="PANTHER" id="PTHR22602:SF0">
    <property type="entry name" value="TRANSFERASE CAF17, MITOCHONDRIAL-RELATED"/>
    <property type="match status" value="1"/>
</dbReference>
<evidence type="ECO:0008006" key="5">
    <source>
        <dbReference type="Google" id="ProtNLM"/>
    </source>
</evidence>
<evidence type="ECO:0000313" key="3">
    <source>
        <dbReference type="EMBL" id="QPG72759.1"/>
    </source>
</evidence>
<dbReference type="GO" id="GO:0016226">
    <property type="term" value="P:iron-sulfur cluster assembly"/>
    <property type="evidence" value="ECO:0007669"/>
    <property type="project" value="TreeGrafter"/>
</dbReference>
<evidence type="ECO:0000313" key="4">
    <source>
        <dbReference type="Proteomes" id="UP000662931"/>
    </source>
</evidence>
<organism evidence="3 4">
    <name type="scientific">Eeniella nana</name>
    <name type="common">Yeast</name>
    <name type="synonym">Brettanomyces nanus</name>
    <dbReference type="NCBI Taxonomy" id="13502"/>
    <lineage>
        <taxon>Eukaryota</taxon>
        <taxon>Fungi</taxon>
        <taxon>Dikarya</taxon>
        <taxon>Ascomycota</taxon>
        <taxon>Saccharomycotina</taxon>
        <taxon>Pichiomycetes</taxon>
        <taxon>Pichiales</taxon>
        <taxon>Pichiaceae</taxon>
        <taxon>Brettanomyces</taxon>
    </lineage>
</organism>
<dbReference type="InterPro" id="IPR045179">
    <property type="entry name" value="YgfZ/GcvT"/>
</dbReference>
<dbReference type="RefSeq" id="XP_038776324.1">
    <property type="nucleotide sequence ID" value="XM_038920396.1"/>
</dbReference>
<dbReference type="AlphaFoldDB" id="A0A875RYK5"/>
<sequence>MSLLSHGLARLATSNTTALVSGPESAKFLNGLLTLKLLPSVSKHNQTTISGLDLEAIEQSKRIQIFPDQIQHSNWGLLHEDEYSEGNEDRLGIRRDGRYGMMLSSKGRVISDLFLYPSPFLPAEESSRISSYLLEFNTDSARFNKSLMILKMHKLRAQINIERVSGIQSWIYFNKQNKFQDYLIDLKDKYFNNRISSSPEFALQLASQLIHDDVLFKADHYDEIRENLKGFAIDDRCPNFGLRFIFGNKLSTLSLKSLFSDKFMSQFEPSASISVLPRSSKVIDLQRITEGIVQASDYASNSRESLPFENNIDYMNGINFEKGCYTGQELTIRTYSSGVIRKRVMPVQFYILGQEKLQDTVQYIPDDAVNSLLSGVNDLEIQRNNTSTITSDASTDFANPFGVHAKAPTLAIGNIIRVESNIGLASVKVSEIDMNHGNDKNNRFTVSSKSRPQINGRVGCKVYLPEWWPEENDE</sequence>
<evidence type="ECO:0000256" key="2">
    <source>
        <dbReference type="ARBA" id="ARBA00093447"/>
    </source>
</evidence>
<dbReference type="GO" id="GO:0005759">
    <property type="term" value="C:mitochondrial matrix"/>
    <property type="evidence" value="ECO:0007669"/>
    <property type="project" value="UniProtKB-SubCell"/>
</dbReference>
<comment type="subcellular location">
    <subcellularLocation>
        <location evidence="1">Mitochondrion matrix</location>
    </subcellularLocation>
</comment>
<reference evidence="3" key="1">
    <citation type="submission" date="2020-10" db="EMBL/GenBank/DDBJ databases">
        <authorList>
            <person name="Roach M.J.R."/>
        </authorList>
    </citation>
    <scope>NUCLEOTIDE SEQUENCE</scope>
    <source>
        <strain evidence="3">CBS 1945</strain>
    </source>
</reference>
<dbReference type="NCBIfam" id="TIGR03317">
    <property type="entry name" value="ygfZ_signature"/>
    <property type="match status" value="1"/>
</dbReference>
<proteinExistence type="inferred from homology"/>
<dbReference type="GeneID" id="62193461"/>
<dbReference type="Gene3D" id="2.40.30.160">
    <property type="match status" value="1"/>
</dbReference>
<accession>A0A875RYK5</accession>
<comment type="similarity">
    <text evidence="2">Belongs to the GcvT family. CAF17/IBA57 subfamily.</text>
</comment>
<gene>
    <name evidence="3" type="ORF">FOA43_000060</name>
</gene>
<evidence type="ECO:0000256" key="1">
    <source>
        <dbReference type="ARBA" id="ARBA00004305"/>
    </source>
</evidence>
<dbReference type="InterPro" id="IPR017703">
    <property type="entry name" value="YgfZ/GCV_T_CS"/>
</dbReference>
<name>A0A875RYK5_EENNA</name>
<keyword evidence="4" id="KW-1185">Reference proteome</keyword>
<dbReference type="SUPFAM" id="SSF103025">
    <property type="entry name" value="Folate-binding domain"/>
    <property type="match status" value="1"/>
</dbReference>
<dbReference type="EMBL" id="CP064812">
    <property type="protein sequence ID" value="QPG72759.1"/>
    <property type="molecule type" value="Genomic_DNA"/>
</dbReference>